<dbReference type="InterPro" id="IPR000160">
    <property type="entry name" value="GGDEF_dom"/>
</dbReference>
<keyword evidence="9" id="KW-1185">Reference proteome</keyword>
<feature type="transmembrane region" description="Helical" evidence="5">
    <location>
        <begin position="186"/>
        <end position="204"/>
    </location>
</feature>
<name>A0A2K9LHK8_9GAMM</name>
<dbReference type="SMART" id="SM00267">
    <property type="entry name" value="GGDEF"/>
    <property type="match status" value="1"/>
</dbReference>
<keyword evidence="5" id="KW-0812">Transmembrane</keyword>
<dbReference type="InterPro" id="IPR050469">
    <property type="entry name" value="Diguanylate_Cyclase"/>
</dbReference>
<dbReference type="GO" id="GO:0043709">
    <property type="term" value="P:cell adhesion involved in single-species biofilm formation"/>
    <property type="evidence" value="ECO:0007669"/>
    <property type="project" value="TreeGrafter"/>
</dbReference>
<dbReference type="FunFam" id="3.30.70.270:FF:000001">
    <property type="entry name" value="Diguanylate cyclase domain protein"/>
    <property type="match status" value="1"/>
</dbReference>
<keyword evidence="4" id="KW-0175">Coiled coil</keyword>
<dbReference type="PROSITE" id="PS50887">
    <property type="entry name" value="GGDEF"/>
    <property type="match status" value="1"/>
</dbReference>
<feature type="domain" description="GGDEF" evidence="7">
    <location>
        <begin position="477"/>
        <end position="612"/>
    </location>
</feature>
<comment type="cofactor">
    <cofactor evidence="1">
        <name>Mg(2+)</name>
        <dbReference type="ChEBI" id="CHEBI:18420"/>
    </cofactor>
</comment>
<feature type="chain" id="PRO_5014817444" description="diguanylate cyclase" evidence="6">
    <location>
        <begin position="18"/>
        <end position="630"/>
    </location>
</feature>
<evidence type="ECO:0000256" key="6">
    <source>
        <dbReference type="SAM" id="SignalP"/>
    </source>
</evidence>
<feature type="signal peptide" evidence="6">
    <location>
        <begin position="1"/>
        <end position="17"/>
    </location>
</feature>
<dbReference type="InterPro" id="IPR011622">
    <property type="entry name" value="7TMR_DISM_rcpt_extracell_dom2"/>
</dbReference>
<dbReference type="EMBL" id="CP022684">
    <property type="protein sequence ID" value="AUM11839.1"/>
    <property type="molecule type" value="Genomic_DNA"/>
</dbReference>
<dbReference type="GO" id="GO:1902201">
    <property type="term" value="P:negative regulation of bacterial-type flagellum-dependent cell motility"/>
    <property type="evidence" value="ECO:0007669"/>
    <property type="project" value="TreeGrafter"/>
</dbReference>
<feature type="transmembrane region" description="Helical" evidence="5">
    <location>
        <begin position="211"/>
        <end position="228"/>
    </location>
</feature>
<feature type="transmembrane region" description="Helical" evidence="5">
    <location>
        <begin position="248"/>
        <end position="267"/>
    </location>
</feature>
<dbReference type="NCBIfam" id="TIGR00254">
    <property type="entry name" value="GGDEF"/>
    <property type="match status" value="1"/>
</dbReference>
<dbReference type="RefSeq" id="WP_101893177.1">
    <property type="nucleotide sequence ID" value="NZ_CP022684.1"/>
</dbReference>
<gene>
    <name evidence="8" type="ORF">Kalk_05115</name>
</gene>
<evidence type="ECO:0000256" key="2">
    <source>
        <dbReference type="ARBA" id="ARBA00012528"/>
    </source>
</evidence>
<protein>
    <recommendedName>
        <fullName evidence="2">diguanylate cyclase</fullName>
        <ecNumber evidence="2">2.7.7.65</ecNumber>
    </recommendedName>
</protein>
<dbReference type="InterPro" id="IPR011623">
    <property type="entry name" value="7TMR_DISM_rcpt_extracell_dom1"/>
</dbReference>
<comment type="catalytic activity">
    <reaction evidence="3">
        <text>2 GTP = 3',3'-c-di-GMP + 2 diphosphate</text>
        <dbReference type="Rhea" id="RHEA:24898"/>
        <dbReference type="ChEBI" id="CHEBI:33019"/>
        <dbReference type="ChEBI" id="CHEBI:37565"/>
        <dbReference type="ChEBI" id="CHEBI:58805"/>
        <dbReference type="EC" id="2.7.7.65"/>
    </reaction>
</comment>
<feature type="transmembrane region" description="Helical" evidence="5">
    <location>
        <begin position="305"/>
        <end position="325"/>
    </location>
</feature>
<dbReference type="GO" id="GO:0052621">
    <property type="term" value="F:diguanylate cyclase activity"/>
    <property type="evidence" value="ECO:0007669"/>
    <property type="project" value="UniProtKB-EC"/>
</dbReference>
<dbReference type="KEGG" id="kak:Kalk_05115"/>
<dbReference type="Gene3D" id="3.30.70.270">
    <property type="match status" value="1"/>
</dbReference>
<sequence length="630" mass="70811">MPVFALLLILLSGYCAAASGSGPEPQSDLIGALDLSEYIDYLEDADNTLSLEEVVTIHSSNWKLNQSTTFTQGYSASTWWLKLTLNNSDSAAQDRLLEIAYPGLDTVNVFIKHSHGLETFRLGDALPFDQRPIKSHTFIVPLQLDGNSATDIYLQIRSKSAIQVPLTLWQPAAYLKHDRGETLMQGFYYGVMIVMGIYNLFVYLAVREKNFLYYVCFVFSIPLFIASVKGFSFEYLWPNHPNWNDQAIIWSLCFTIMFGALFTESFLKLEKLGNWAVVLFRVLLVMITAILLASIVLPYRDVITLLIPLTTFCCFLGLMFGLMMWNKGGLSARYYTVGWAAFLTGGITLGLNKLNLIPTNALTENTLQVGSSFEVVLLSFALAESINEDRRLRSQAQQNALETERNVRQAKEQALHLQQQVATELEARVRERTQELEVLNQQLAEISDTDQLTGLKNRRYLNRVLDEELIRCSRYRNPLSIILLDVDHFKQFNDNYGHLVGDDCLKSVGSTLKESIRNGVDCATRYGGEEFCIMLPETDVKGALEVAERIRTNIENMAFLVKGETVPVTVSLGISALLPNEQLKMDKLVKRADEALYAAKAAGRNRTMIARANQSGSDPLNTVVQHKKLN</sequence>
<evidence type="ECO:0000313" key="8">
    <source>
        <dbReference type="EMBL" id="AUM11839.1"/>
    </source>
</evidence>
<dbReference type="GO" id="GO:0005886">
    <property type="term" value="C:plasma membrane"/>
    <property type="evidence" value="ECO:0007669"/>
    <property type="project" value="TreeGrafter"/>
</dbReference>
<feature type="transmembrane region" description="Helical" evidence="5">
    <location>
        <begin position="332"/>
        <end position="351"/>
    </location>
</feature>
<organism evidence="8 9">
    <name type="scientific">Ketobacter alkanivorans</name>
    <dbReference type="NCBI Taxonomy" id="1917421"/>
    <lineage>
        <taxon>Bacteria</taxon>
        <taxon>Pseudomonadati</taxon>
        <taxon>Pseudomonadota</taxon>
        <taxon>Gammaproteobacteria</taxon>
        <taxon>Pseudomonadales</taxon>
        <taxon>Ketobacteraceae</taxon>
        <taxon>Ketobacter</taxon>
    </lineage>
</organism>
<reference evidence="9" key="1">
    <citation type="submission" date="2017-08" db="EMBL/GenBank/DDBJ databases">
        <title>Direct submision.</title>
        <authorList>
            <person name="Kim S.-J."/>
            <person name="Rhee S.-K."/>
        </authorList>
    </citation>
    <scope>NUCLEOTIDE SEQUENCE [LARGE SCALE GENOMIC DNA]</scope>
    <source>
        <strain evidence="9">GI5</strain>
    </source>
</reference>
<feature type="coiled-coil region" evidence="4">
    <location>
        <begin position="393"/>
        <end position="449"/>
    </location>
</feature>
<evidence type="ECO:0000256" key="3">
    <source>
        <dbReference type="ARBA" id="ARBA00034247"/>
    </source>
</evidence>
<evidence type="ECO:0000256" key="5">
    <source>
        <dbReference type="SAM" id="Phobius"/>
    </source>
</evidence>
<keyword evidence="5" id="KW-1133">Transmembrane helix</keyword>
<evidence type="ECO:0000313" key="9">
    <source>
        <dbReference type="Proteomes" id="UP000235116"/>
    </source>
</evidence>
<dbReference type="PANTHER" id="PTHR45138">
    <property type="entry name" value="REGULATORY COMPONENTS OF SENSORY TRANSDUCTION SYSTEM"/>
    <property type="match status" value="1"/>
</dbReference>
<feature type="transmembrane region" description="Helical" evidence="5">
    <location>
        <begin position="279"/>
        <end position="299"/>
    </location>
</feature>
<evidence type="ECO:0000256" key="4">
    <source>
        <dbReference type="SAM" id="Coils"/>
    </source>
</evidence>
<dbReference type="Pfam" id="PF00990">
    <property type="entry name" value="GGDEF"/>
    <property type="match status" value="1"/>
</dbReference>
<dbReference type="CDD" id="cd01949">
    <property type="entry name" value="GGDEF"/>
    <property type="match status" value="1"/>
</dbReference>
<evidence type="ECO:0000256" key="1">
    <source>
        <dbReference type="ARBA" id="ARBA00001946"/>
    </source>
</evidence>
<dbReference type="InterPro" id="IPR043128">
    <property type="entry name" value="Rev_trsase/Diguanyl_cyclase"/>
</dbReference>
<accession>A0A2K9LHK8</accession>
<dbReference type="Pfam" id="PF07695">
    <property type="entry name" value="7TMR-DISM_7TM"/>
    <property type="match status" value="1"/>
</dbReference>
<proteinExistence type="predicted"/>
<keyword evidence="5" id="KW-0472">Membrane</keyword>
<dbReference type="Gene3D" id="2.60.40.2380">
    <property type="match status" value="1"/>
</dbReference>
<dbReference type="OrthoDB" id="5289013at2"/>
<dbReference type="AlphaFoldDB" id="A0A2K9LHK8"/>
<dbReference type="EC" id="2.7.7.65" evidence="2"/>
<evidence type="ECO:0000259" key="7">
    <source>
        <dbReference type="PROSITE" id="PS50887"/>
    </source>
</evidence>
<dbReference type="Proteomes" id="UP000235116">
    <property type="component" value="Chromosome"/>
</dbReference>
<dbReference type="Pfam" id="PF07696">
    <property type="entry name" value="7TMR-DISMED2"/>
    <property type="match status" value="1"/>
</dbReference>
<keyword evidence="6" id="KW-0732">Signal</keyword>
<dbReference type="SUPFAM" id="SSF55073">
    <property type="entry name" value="Nucleotide cyclase"/>
    <property type="match status" value="1"/>
</dbReference>
<dbReference type="PANTHER" id="PTHR45138:SF9">
    <property type="entry name" value="DIGUANYLATE CYCLASE DGCM-RELATED"/>
    <property type="match status" value="1"/>
</dbReference>
<dbReference type="InterPro" id="IPR029787">
    <property type="entry name" value="Nucleotide_cyclase"/>
</dbReference>